<organism evidence="1 2">
    <name type="scientific">Thioalkalivibrio halophilus</name>
    <dbReference type="NCBI Taxonomy" id="252474"/>
    <lineage>
        <taxon>Bacteria</taxon>
        <taxon>Pseudomonadati</taxon>
        <taxon>Pseudomonadota</taxon>
        <taxon>Gammaproteobacteria</taxon>
        <taxon>Chromatiales</taxon>
        <taxon>Ectothiorhodospiraceae</taxon>
        <taxon>Thioalkalivibrio</taxon>
    </lineage>
</organism>
<comment type="caution">
    <text evidence="1">The sequence shown here is derived from an EMBL/GenBank/DDBJ whole genome shotgun (WGS) entry which is preliminary data.</text>
</comment>
<dbReference type="InterPro" id="IPR050275">
    <property type="entry name" value="PGM_Phosphatase"/>
</dbReference>
<reference evidence="1 2" key="1">
    <citation type="submission" date="2017-02" db="EMBL/GenBank/DDBJ databases">
        <title>Genomic diversity within the haloalkaliphilic genus Thioalkalivibrio.</title>
        <authorList>
            <person name="Ahn A.-C."/>
            <person name="Meier-Kolthoff J."/>
            <person name="Overmars L."/>
            <person name="Richter M."/>
            <person name="Woyke T."/>
            <person name="Sorokin D.Y."/>
            <person name="Muyzer G."/>
        </authorList>
    </citation>
    <scope>NUCLEOTIDE SEQUENCE [LARGE SCALE GENOMIC DNA]</scope>
    <source>
        <strain evidence="1 2">HL17</strain>
    </source>
</reference>
<proteinExistence type="predicted"/>
<dbReference type="SUPFAM" id="SSF53254">
    <property type="entry name" value="Phosphoglycerate mutase-like"/>
    <property type="match status" value="1"/>
</dbReference>
<dbReference type="InterPro" id="IPR013078">
    <property type="entry name" value="His_Pase_superF_clade-1"/>
</dbReference>
<dbReference type="OrthoDB" id="9783269at2"/>
<dbReference type="EMBL" id="MUZR01000071">
    <property type="protein sequence ID" value="OOC08961.1"/>
    <property type="molecule type" value="Genomic_DNA"/>
</dbReference>
<dbReference type="PANTHER" id="PTHR48100">
    <property type="entry name" value="BROAD-SPECIFICITY PHOSPHATASE YOR283W-RELATED"/>
    <property type="match status" value="1"/>
</dbReference>
<keyword evidence="2" id="KW-1185">Reference proteome</keyword>
<dbReference type="CDD" id="cd07067">
    <property type="entry name" value="HP_PGM_like"/>
    <property type="match status" value="1"/>
</dbReference>
<evidence type="ECO:0000313" key="1">
    <source>
        <dbReference type="EMBL" id="OOC08961.1"/>
    </source>
</evidence>
<dbReference type="Pfam" id="PF00300">
    <property type="entry name" value="His_Phos_1"/>
    <property type="match status" value="1"/>
</dbReference>
<dbReference type="AlphaFoldDB" id="A0A1V2ZVE0"/>
<accession>A0A1V2ZVE0</accession>
<dbReference type="RefSeq" id="WP_077244918.1">
    <property type="nucleotide sequence ID" value="NZ_MUZR01000071.1"/>
</dbReference>
<gene>
    <name evidence="1" type="ORF">B1A74_13375</name>
</gene>
<dbReference type="Gene3D" id="3.40.50.1240">
    <property type="entry name" value="Phosphoglycerate mutase-like"/>
    <property type="match status" value="1"/>
</dbReference>
<dbReference type="PANTHER" id="PTHR48100:SF1">
    <property type="entry name" value="HISTIDINE PHOSPHATASE FAMILY PROTEIN-RELATED"/>
    <property type="match status" value="1"/>
</dbReference>
<dbReference type="SMART" id="SM00855">
    <property type="entry name" value="PGAM"/>
    <property type="match status" value="1"/>
</dbReference>
<evidence type="ECO:0000313" key="2">
    <source>
        <dbReference type="Proteomes" id="UP000189177"/>
    </source>
</evidence>
<dbReference type="PIRSF" id="PIRSF000709">
    <property type="entry name" value="6PFK_2-Ptase"/>
    <property type="match status" value="1"/>
</dbReference>
<protein>
    <submittedName>
        <fullName evidence="1">Histidine phosphatase family protein</fullName>
    </submittedName>
</protein>
<dbReference type="InterPro" id="IPR029033">
    <property type="entry name" value="His_PPase_superfam"/>
</dbReference>
<sequence>MIVDLMRHGEPAGGQRFRGHGCDDPLSETGWWQMQRAAATETGWRRILTSPLVRCRAFAEHLAHERDLPLAAVHDLREIGFGAWEGRTRAQLQAERPEEYRAFYADPEHNRPEGAEMLDAFRQRVAAAFAESVEGPGRSDEHVLLVVHAGVIRALVGGVMAVPDGHLFQLDCDYASLTRIHRQPGRGWRLAFTNRVVAG</sequence>
<dbReference type="GO" id="GO:0016791">
    <property type="term" value="F:phosphatase activity"/>
    <property type="evidence" value="ECO:0007669"/>
    <property type="project" value="TreeGrafter"/>
</dbReference>
<name>A0A1V2ZVE0_9GAMM</name>
<dbReference type="GO" id="GO:0005737">
    <property type="term" value="C:cytoplasm"/>
    <property type="evidence" value="ECO:0007669"/>
    <property type="project" value="TreeGrafter"/>
</dbReference>
<dbReference type="STRING" id="252474.B1A74_13375"/>
<dbReference type="Proteomes" id="UP000189177">
    <property type="component" value="Unassembled WGS sequence"/>
</dbReference>